<feature type="signal peptide" evidence="4">
    <location>
        <begin position="1"/>
        <end position="28"/>
    </location>
</feature>
<keyword evidence="3" id="KW-0812">Transmembrane</keyword>
<feature type="compositionally biased region" description="Basic and acidic residues" evidence="2">
    <location>
        <begin position="485"/>
        <end position="494"/>
    </location>
</feature>
<dbReference type="SUPFAM" id="SSF57850">
    <property type="entry name" value="RING/U-box"/>
    <property type="match status" value="1"/>
</dbReference>
<dbReference type="RefSeq" id="XP_024733380.1">
    <property type="nucleotide sequence ID" value="XM_024883532.1"/>
</dbReference>
<keyword evidence="7" id="KW-1185">Reference proteome</keyword>
<feature type="compositionally biased region" description="Polar residues" evidence="2">
    <location>
        <begin position="300"/>
        <end position="314"/>
    </location>
</feature>
<feature type="chain" id="PRO_5014418020" description="RING-type domain-containing protein" evidence="4">
    <location>
        <begin position="29"/>
        <end position="534"/>
    </location>
</feature>
<keyword evidence="4" id="KW-0732">Signal</keyword>
<evidence type="ECO:0000313" key="6">
    <source>
        <dbReference type="EMBL" id="PMD56476.1"/>
    </source>
</evidence>
<feature type="compositionally biased region" description="Low complexity" evidence="2">
    <location>
        <begin position="415"/>
        <end position="433"/>
    </location>
</feature>
<dbReference type="InterPro" id="IPR051826">
    <property type="entry name" value="E3_ubiquitin-ligase_domain"/>
</dbReference>
<keyword evidence="1" id="KW-0862">Zinc</keyword>
<dbReference type="OrthoDB" id="8062037at2759"/>
<dbReference type="Gene3D" id="3.30.40.10">
    <property type="entry name" value="Zinc/RING finger domain, C3HC4 (zinc finger)"/>
    <property type="match status" value="1"/>
</dbReference>
<dbReference type="Proteomes" id="UP000235371">
    <property type="component" value="Unassembled WGS sequence"/>
</dbReference>
<sequence length="534" mass="56391">MAASTVARTRTMASFLTIALVGFSLASAQSVSPSNATLPASESASETVLHLVGGPLFSQTNYNIAPLTAAAGKGGSPTAVANFPQAINLAGMLRPVDYKNADNVSHSDIAFISCDPNGSNIDSSTVVGTAGDAKPMAILLYSQTAKECNLTGDYKFATMYTMVSLEASNALMAMIQLYPQSSDSPSIQAQIFANATTNQQSSPSGSPDANSPAPTTAVAMSILYSITGIITLLFLIIIATGAIRAHRHPERYGPRNGYAGRPRQSRAKGLARAMLETLPIVKFGDPEPVKPGSRDVELESGSNNTQHTTATHLSTVPEANEDEEGKSPAVAARTTTLGVESGLGAAQAESVASGNEAVPREGELGCSICTEDFKTGEDVRVLPCHHKYHPACIDPWLLNVSGTCPLCRHDLRPVTSATSNTENAASTTGEGSELPPPLGVEGEEAGNTDEASGSNPQRRGVARLLDLNRLRHAPPDERIAALRQLREQSQREGEQPEDVEETSRRARLTSRLRDTFRVRTREQAVTPPASSSTT</sequence>
<evidence type="ECO:0000256" key="2">
    <source>
        <dbReference type="SAM" id="MobiDB-lite"/>
    </source>
</evidence>
<dbReference type="GO" id="GO:0061630">
    <property type="term" value="F:ubiquitin protein ligase activity"/>
    <property type="evidence" value="ECO:0007669"/>
    <property type="project" value="TreeGrafter"/>
</dbReference>
<proteinExistence type="predicted"/>
<dbReference type="InParanoid" id="A0A2J6T0C5"/>
<dbReference type="STRING" id="1095630.A0A2J6T0C5"/>
<dbReference type="PROSITE" id="PS50089">
    <property type="entry name" value="ZF_RING_2"/>
    <property type="match status" value="1"/>
</dbReference>
<feature type="region of interest" description="Disordered" evidence="2">
    <location>
        <begin position="485"/>
        <end position="534"/>
    </location>
</feature>
<dbReference type="GO" id="GO:0005737">
    <property type="term" value="C:cytoplasm"/>
    <property type="evidence" value="ECO:0007669"/>
    <property type="project" value="TreeGrafter"/>
</dbReference>
<evidence type="ECO:0000256" key="1">
    <source>
        <dbReference type="PROSITE-ProRule" id="PRU00175"/>
    </source>
</evidence>
<dbReference type="GeneID" id="36591609"/>
<dbReference type="EMBL" id="KZ613848">
    <property type="protein sequence ID" value="PMD56476.1"/>
    <property type="molecule type" value="Genomic_DNA"/>
</dbReference>
<organism evidence="6 7">
    <name type="scientific">Hyaloscypha bicolor E</name>
    <dbReference type="NCBI Taxonomy" id="1095630"/>
    <lineage>
        <taxon>Eukaryota</taxon>
        <taxon>Fungi</taxon>
        <taxon>Dikarya</taxon>
        <taxon>Ascomycota</taxon>
        <taxon>Pezizomycotina</taxon>
        <taxon>Leotiomycetes</taxon>
        <taxon>Helotiales</taxon>
        <taxon>Hyaloscyphaceae</taxon>
        <taxon>Hyaloscypha</taxon>
        <taxon>Hyaloscypha bicolor</taxon>
    </lineage>
</organism>
<name>A0A2J6T0C5_9HELO</name>
<feature type="region of interest" description="Disordered" evidence="2">
    <location>
        <begin position="415"/>
        <end position="459"/>
    </location>
</feature>
<dbReference type="CDD" id="cd16454">
    <property type="entry name" value="RING-H2_PA-TM-RING"/>
    <property type="match status" value="1"/>
</dbReference>
<dbReference type="GO" id="GO:0008270">
    <property type="term" value="F:zinc ion binding"/>
    <property type="evidence" value="ECO:0007669"/>
    <property type="project" value="UniProtKB-KW"/>
</dbReference>
<dbReference type="Pfam" id="PF13639">
    <property type="entry name" value="zf-RING_2"/>
    <property type="match status" value="1"/>
</dbReference>
<accession>A0A2J6T0C5</accession>
<keyword evidence="3" id="KW-0472">Membrane</keyword>
<dbReference type="PANTHER" id="PTHR22765:SF416">
    <property type="entry name" value="E3 UBIQUITIN-PROTEIN LIGASE GODZILLA"/>
    <property type="match status" value="1"/>
</dbReference>
<dbReference type="InterPro" id="IPR013083">
    <property type="entry name" value="Znf_RING/FYVE/PHD"/>
</dbReference>
<feature type="transmembrane region" description="Helical" evidence="3">
    <location>
        <begin position="222"/>
        <end position="243"/>
    </location>
</feature>
<dbReference type="PANTHER" id="PTHR22765">
    <property type="entry name" value="RING FINGER AND PROTEASE ASSOCIATED DOMAIN-CONTAINING"/>
    <property type="match status" value="1"/>
</dbReference>
<keyword evidence="1" id="KW-0479">Metal-binding</keyword>
<dbReference type="AlphaFoldDB" id="A0A2J6T0C5"/>
<evidence type="ECO:0000256" key="3">
    <source>
        <dbReference type="SAM" id="Phobius"/>
    </source>
</evidence>
<gene>
    <name evidence="6" type="ORF">K444DRAFT_632874</name>
</gene>
<evidence type="ECO:0000259" key="5">
    <source>
        <dbReference type="PROSITE" id="PS50089"/>
    </source>
</evidence>
<dbReference type="SMART" id="SM00184">
    <property type="entry name" value="RING"/>
    <property type="match status" value="1"/>
</dbReference>
<reference evidence="6 7" key="1">
    <citation type="submission" date="2016-04" db="EMBL/GenBank/DDBJ databases">
        <title>A degradative enzymes factory behind the ericoid mycorrhizal symbiosis.</title>
        <authorList>
            <consortium name="DOE Joint Genome Institute"/>
            <person name="Martino E."/>
            <person name="Morin E."/>
            <person name="Grelet G."/>
            <person name="Kuo A."/>
            <person name="Kohler A."/>
            <person name="Daghino S."/>
            <person name="Barry K."/>
            <person name="Choi C."/>
            <person name="Cichocki N."/>
            <person name="Clum A."/>
            <person name="Copeland A."/>
            <person name="Hainaut M."/>
            <person name="Haridas S."/>
            <person name="Labutti K."/>
            <person name="Lindquist E."/>
            <person name="Lipzen A."/>
            <person name="Khouja H.-R."/>
            <person name="Murat C."/>
            <person name="Ohm R."/>
            <person name="Olson A."/>
            <person name="Spatafora J."/>
            <person name="Veneault-Fourrey C."/>
            <person name="Henrissat B."/>
            <person name="Grigoriev I."/>
            <person name="Martin F."/>
            <person name="Perotto S."/>
        </authorList>
    </citation>
    <scope>NUCLEOTIDE SEQUENCE [LARGE SCALE GENOMIC DNA]</scope>
    <source>
        <strain evidence="6 7">E</strain>
    </source>
</reference>
<evidence type="ECO:0000313" key="7">
    <source>
        <dbReference type="Proteomes" id="UP000235371"/>
    </source>
</evidence>
<evidence type="ECO:0000256" key="4">
    <source>
        <dbReference type="SAM" id="SignalP"/>
    </source>
</evidence>
<feature type="domain" description="RING-type" evidence="5">
    <location>
        <begin position="366"/>
        <end position="408"/>
    </location>
</feature>
<keyword evidence="3" id="KW-1133">Transmembrane helix</keyword>
<feature type="compositionally biased region" description="Basic and acidic residues" evidence="2">
    <location>
        <begin position="284"/>
        <end position="297"/>
    </location>
</feature>
<feature type="region of interest" description="Disordered" evidence="2">
    <location>
        <begin position="282"/>
        <end position="326"/>
    </location>
</feature>
<feature type="compositionally biased region" description="Basic and acidic residues" evidence="2">
    <location>
        <begin position="511"/>
        <end position="522"/>
    </location>
</feature>
<dbReference type="InterPro" id="IPR001841">
    <property type="entry name" value="Znf_RING"/>
</dbReference>
<dbReference type="GO" id="GO:0006511">
    <property type="term" value="P:ubiquitin-dependent protein catabolic process"/>
    <property type="evidence" value="ECO:0007669"/>
    <property type="project" value="TreeGrafter"/>
</dbReference>
<protein>
    <recommendedName>
        <fullName evidence="5">RING-type domain-containing protein</fullName>
    </recommendedName>
</protein>
<keyword evidence="1" id="KW-0863">Zinc-finger</keyword>